<reference evidence="1" key="3">
    <citation type="submission" date="2025-09" db="UniProtKB">
        <authorList>
            <consortium name="Ensembl"/>
        </authorList>
    </citation>
    <scope>IDENTIFICATION</scope>
</reference>
<dbReference type="InParanoid" id="H2ZB92"/>
<reference evidence="2" key="1">
    <citation type="submission" date="2003-08" db="EMBL/GenBank/DDBJ databases">
        <authorList>
            <person name="Birren B."/>
            <person name="Nusbaum C."/>
            <person name="Abebe A."/>
            <person name="Abouelleil A."/>
            <person name="Adekoya E."/>
            <person name="Ait-zahra M."/>
            <person name="Allen N."/>
            <person name="Allen T."/>
            <person name="An P."/>
            <person name="Anderson M."/>
            <person name="Anderson S."/>
            <person name="Arachchi H."/>
            <person name="Armbruster J."/>
            <person name="Bachantsang P."/>
            <person name="Baldwin J."/>
            <person name="Barry A."/>
            <person name="Bayul T."/>
            <person name="Blitshsteyn B."/>
            <person name="Bloom T."/>
            <person name="Blye J."/>
            <person name="Boguslavskiy L."/>
            <person name="Borowsky M."/>
            <person name="Boukhgalter B."/>
            <person name="Brunache A."/>
            <person name="Butler J."/>
            <person name="Calixte N."/>
            <person name="Calvo S."/>
            <person name="Camarata J."/>
            <person name="Campo K."/>
            <person name="Chang J."/>
            <person name="Cheshatsang Y."/>
            <person name="Citroen M."/>
            <person name="Collymore A."/>
            <person name="Considine T."/>
            <person name="Cook A."/>
            <person name="Cooke P."/>
            <person name="Corum B."/>
            <person name="Cuomo C."/>
            <person name="David R."/>
            <person name="Dawoe T."/>
            <person name="Degray S."/>
            <person name="Dodge S."/>
            <person name="Dooley K."/>
            <person name="Dorje P."/>
            <person name="Dorjee K."/>
            <person name="Dorris L."/>
            <person name="Duffey N."/>
            <person name="Dupes A."/>
            <person name="Elkins T."/>
            <person name="Engels R."/>
            <person name="Erickson J."/>
            <person name="Farina A."/>
            <person name="Faro S."/>
            <person name="Ferreira P."/>
            <person name="Fischer H."/>
            <person name="Fitzgerald M."/>
            <person name="Foley K."/>
            <person name="Gage D."/>
            <person name="Galagan J."/>
            <person name="Gearin G."/>
            <person name="Gnerre S."/>
            <person name="Gnirke A."/>
            <person name="Goyette A."/>
            <person name="Graham J."/>
            <person name="Grandbois E."/>
            <person name="Gyaltsen K."/>
            <person name="Hafez N."/>
            <person name="Hagopian D."/>
            <person name="Hagos B."/>
            <person name="Hall J."/>
            <person name="Hatcher B."/>
            <person name="Heller A."/>
            <person name="Higgins H."/>
            <person name="Honan T."/>
            <person name="Horn A."/>
            <person name="Houde N."/>
            <person name="Hughes L."/>
            <person name="Hulme W."/>
            <person name="Husby E."/>
            <person name="Iliev I."/>
            <person name="Jaffe D."/>
            <person name="Jones C."/>
            <person name="Kamal M."/>
            <person name="Kamat A."/>
            <person name="Kamvysselis M."/>
            <person name="Karlsson E."/>
            <person name="Kells C."/>
            <person name="Kieu A."/>
            <person name="Kisner P."/>
            <person name="Kodira C."/>
            <person name="Kulbokas E."/>
            <person name="Labutti K."/>
            <person name="Lama D."/>
            <person name="Landers T."/>
            <person name="Leger J."/>
            <person name="Levine S."/>
            <person name="Lewis D."/>
            <person name="Lewis T."/>
            <person name="Lindblad-toh K."/>
            <person name="Liu X."/>
            <person name="Lokyitsang T."/>
            <person name="Lokyitsang Y."/>
            <person name="Lucien O."/>
            <person name="Lui A."/>
            <person name="Ma L.J."/>
            <person name="Mabbitt R."/>
            <person name="Macdonald J."/>
            <person name="Maclean C."/>
            <person name="Major J."/>
            <person name="Manning J."/>
            <person name="Marabella R."/>
            <person name="Maru K."/>
            <person name="Matthews C."/>
            <person name="Mauceli E."/>
            <person name="Mccarthy M."/>
            <person name="Mcdonough S."/>
            <person name="Mcghee T."/>
            <person name="Meldrim J."/>
            <person name="Meneus L."/>
            <person name="Mesirov J."/>
            <person name="Mihalev A."/>
            <person name="Mihova T."/>
            <person name="Mikkelsen T."/>
            <person name="Mlenga V."/>
            <person name="Moru K."/>
            <person name="Mozes J."/>
            <person name="Mulrain L."/>
            <person name="Munson G."/>
            <person name="Naylor J."/>
            <person name="Newes C."/>
            <person name="Nguyen C."/>
            <person name="Nguyen N."/>
            <person name="Nguyen T."/>
            <person name="Nicol R."/>
            <person name="Nielsen C."/>
            <person name="Nizzari M."/>
            <person name="Norbu C."/>
            <person name="Norbu N."/>
            <person name="O'donnell P."/>
            <person name="Okoawo O."/>
            <person name="O'leary S."/>
            <person name="Omotosho B."/>
            <person name="O'neill K."/>
            <person name="Osman S."/>
            <person name="Parker S."/>
            <person name="Perrin D."/>
            <person name="Phunkhang P."/>
            <person name="Piqani B."/>
            <person name="Purcell S."/>
            <person name="Rachupka T."/>
            <person name="Ramasamy U."/>
            <person name="Rameau R."/>
            <person name="Ray V."/>
            <person name="Raymond C."/>
            <person name="Retta R."/>
            <person name="Richardson S."/>
            <person name="Rise C."/>
            <person name="Rodriguez J."/>
            <person name="Rogers J."/>
            <person name="Rogov P."/>
            <person name="Rutman M."/>
            <person name="Schupbach R."/>
            <person name="Seaman C."/>
            <person name="Settipalli S."/>
            <person name="Sharpe T."/>
            <person name="Sheridan J."/>
            <person name="Sherpa N."/>
            <person name="Shi J."/>
            <person name="Smirnov S."/>
            <person name="Smith C."/>
            <person name="Sougnez C."/>
            <person name="Spencer B."/>
            <person name="Stalker J."/>
            <person name="Stange-thomann N."/>
            <person name="Stavropoulos S."/>
            <person name="Stetson K."/>
            <person name="Stone C."/>
            <person name="Stone S."/>
            <person name="Stubbs M."/>
            <person name="Talamas J."/>
            <person name="Tchuinga P."/>
            <person name="Tenzing P."/>
            <person name="Tesfaye S."/>
            <person name="Theodore J."/>
            <person name="Thoulutsang Y."/>
            <person name="Topham K."/>
            <person name="Towey S."/>
            <person name="Tsamla T."/>
            <person name="Tsomo N."/>
            <person name="Vallee D."/>
            <person name="Vassiliev H."/>
            <person name="Venkataraman V."/>
            <person name="Vinson J."/>
            <person name="Vo A."/>
            <person name="Wade C."/>
            <person name="Wang S."/>
            <person name="Wangchuk T."/>
            <person name="Wangdi T."/>
            <person name="Whittaker C."/>
            <person name="Wilkinson J."/>
            <person name="Wu Y."/>
            <person name="Wyman D."/>
            <person name="Yadav S."/>
            <person name="Yang S."/>
            <person name="Yang X."/>
            <person name="Yeager S."/>
            <person name="Yee E."/>
            <person name="Young G."/>
            <person name="Zainoun J."/>
            <person name="Zembeck L."/>
            <person name="Zimmer A."/>
            <person name="Zody M."/>
            <person name="Lander E."/>
        </authorList>
    </citation>
    <scope>NUCLEOTIDE SEQUENCE [LARGE SCALE GENOMIC DNA]</scope>
</reference>
<dbReference type="Proteomes" id="UP000007875">
    <property type="component" value="Unassembled WGS sequence"/>
</dbReference>
<name>H2ZB92_CIOSA</name>
<accession>H2ZB92</accession>
<organism evidence="1 2">
    <name type="scientific">Ciona savignyi</name>
    <name type="common">Pacific transparent sea squirt</name>
    <dbReference type="NCBI Taxonomy" id="51511"/>
    <lineage>
        <taxon>Eukaryota</taxon>
        <taxon>Metazoa</taxon>
        <taxon>Chordata</taxon>
        <taxon>Tunicata</taxon>
        <taxon>Ascidiacea</taxon>
        <taxon>Phlebobranchia</taxon>
        <taxon>Cionidae</taxon>
        <taxon>Ciona</taxon>
    </lineage>
</organism>
<reference evidence="1" key="2">
    <citation type="submission" date="2025-08" db="UniProtKB">
        <authorList>
            <consortium name="Ensembl"/>
        </authorList>
    </citation>
    <scope>IDENTIFICATION</scope>
</reference>
<evidence type="ECO:0000313" key="2">
    <source>
        <dbReference type="Proteomes" id="UP000007875"/>
    </source>
</evidence>
<dbReference type="Ensembl" id="ENSCSAVT00000015030.1">
    <property type="protein sequence ID" value="ENSCSAVP00000014857.1"/>
    <property type="gene ID" value="ENSCSAVG00000008696.1"/>
</dbReference>
<sequence>MLFPWLKESIHVKGAFVLISTKNSNCR</sequence>
<dbReference type="HOGENOM" id="CLU_3416293_0_0_1"/>
<protein>
    <submittedName>
        <fullName evidence="1">Uncharacterized protein</fullName>
    </submittedName>
</protein>
<proteinExistence type="predicted"/>
<evidence type="ECO:0000313" key="1">
    <source>
        <dbReference type="Ensembl" id="ENSCSAVP00000014857.1"/>
    </source>
</evidence>
<keyword evidence="2" id="KW-1185">Reference proteome</keyword>
<dbReference type="AlphaFoldDB" id="H2ZB92"/>